<dbReference type="PANTHER" id="PTHR30483">
    <property type="entry name" value="LEUCINE-SPECIFIC-BINDING PROTEIN"/>
    <property type="match status" value="1"/>
</dbReference>
<dbReference type="PROSITE" id="PS51257">
    <property type="entry name" value="PROKAR_LIPOPROTEIN"/>
    <property type="match status" value="1"/>
</dbReference>
<sequence>MKWTFPTLALILALAAALVSGCSDENQPQLDSDINVVLVLPLTGSFQARGEVHKAAVQMAFRDLTADDELLPGRELRIWLVDATSDAEEAERRVRAFIDERLTDAAGNAYVAGIISSSEPAQAGSLPVAIELEVPHFEVSSGVRWDAFIDAADERAHALAFTTQASAQTEAAFVADYVDTRDVWERMVIMRGDSSIDRLHTATIRSRLSQLGWSGRVLNDQDIVMKYGTPWRDYLAMLSSFSPAPSVVYFRVSGDTNVQDFLSDAKLVDFFPDLVSSGVTLDEELLDPVNPGIVDFLAGKFSFAARSPVSSELGNQYIDEFRRDFETFLSENPLVQDYELWAPAAYDAAMLLGMGIVAADGTDGYAVAAACQAVSRDGQVVGYGQTAEALRLLREGRDIDYYGASGPLDIRDDAIDGSTRDTAHAVPSELRVYEIDYASGDASGQYGSLSDPDPAVR</sequence>
<dbReference type="SUPFAM" id="SSF53822">
    <property type="entry name" value="Periplasmic binding protein-like I"/>
    <property type="match status" value="1"/>
</dbReference>
<name>D0LLT4_HALO1</name>
<evidence type="ECO:0000259" key="4">
    <source>
        <dbReference type="Pfam" id="PF13458"/>
    </source>
</evidence>
<proteinExistence type="inferred from homology"/>
<dbReference type="InterPro" id="IPR028082">
    <property type="entry name" value="Peripla_BP_I"/>
</dbReference>
<feature type="chain" id="PRO_5003011482" evidence="3">
    <location>
        <begin position="26"/>
        <end position="457"/>
    </location>
</feature>
<dbReference type="HOGENOM" id="CLU_598216_0_0_7"/>
<dbReference type="KEGG" id="hoh:Hoch_2578"/>
<dbReference type="OrthoDB" id="7337537at2"/>
<dbReference type="STRING" id="502025.Hoch_2578"/>
<dbReference type="Pfam" id="PF13458">
    <property type="entry name" value="Peripla_BP_6"/>
    <property type="match status" value="1"/>
</dbReference>
<dbReference type="AlphaFoldDB" id="D0LLT4"/>
<dbReference type="InterPro" id="IPR028081">
    <property type="entry name" value="Leu-bd"/>
</dbReference>
<evidence type="ECO:0000256" key="2">
    <source>
        <dbReference type="ARBA" id="ARBA00022729"/>
    </source>
</evidence>
<dbReference type="eggNOG" id="COG0683">
    <property type="taxonomic scope" value="Bacteria"/>
</dbReference>
<keyword evidence="2 3" id="KW-0732">Signal</keyword>
<dbReference type="Gene3D" id="3.40.50.2300">
    <property type="match status" value="2"/>
</dbReference>
<evidence type="ECO:0000313" key="6">
    <source>
        <dbReference type="Proteomes" id="UP000001880"/>
    </source>
</evidence>
<evidence type="ECO:0000256" key="3">
    <source>
        <dbReference type="SAM" id="SignalP"/>
    </source>
</evidence>
<keyword evidence="6" id="KW-1185">Reference proteome</keyword>
<reference evidence="5 6" key="1">
    <citation type="journal article" date="2010" name="Stand. Genomic Sci.">
        <title>Complete genome sequence of Haliangium ochraceum type strain (SMP-2).</title>
        <authorList>
            <consortium name="US DOE Joint Genome Institute (JGI-PGF)"/>
            <person name="Ivanova N."/>
            <person name="Daum C."/>
            <person name="Lang E."/>
            <person name="Abt B."/>
            <person name="Kopitz M."/>
            <person name="Saunders E."/>
            <person name="Lapidus A."/>
            <person name="Lucas S."/>
            <person name="Glavina Del Rio T."/>
            <person name="Nolan M."/>
            <person name="Tice H."/>
            <person name="Copeland A."/>
            <person name="Cheng J.F."/>
            <person name="Chen F."/>
            <person name="Bruce D."/>
            <person name="Goodwin L."/>
            <person name="Pitluck S."/>
            <person name="Mavromatis K."/>
            <person name="Pati A."/>
            <person name="Mikhailova N."/>
            <person name="Chen A."/>
            <person name="Palaniappan K."/>
            <person name="Land M."/>
            <person name="Hauser L."/>
            <person name="Chang Y.J."/>
            <person name="Jeffries C.D."/>
            <person name="Detter J.C."/>
            <person name="Brettin T."/>
            <person name="Rohde M."/>
            <person name="Goker M."/>
            <person name="Bristow J."/>
            <person name="Markowitz V."/>
            <person name="Eisen J.A."/>
            <person name="Hugenholtz P."/>
            <person name="Kyrpides N.C."/>
            <person name="Klenk H.P."/>
        </authorList>
    </citation>
    <scope>NUCLEOTIDE SEQUENCE [LARGE SCALE GENOMIC DNA]</scope>
    <source>
        <strain evidence="6">DSM 14365 / CIP 107738 / JCM 11303 / AJ 13395 / SMP-2</strain>
    </source>
</reference>
<accession>D0LLT4</accession>
<dbReference type="CDD" id="cd06268">
    <property type="entry name" value="PBP1_ABC_transporter_LIVBP-like"/>
    <property type="match status" value="1"/>
</dbReference>
<dbReference type="RefSeq" id="WP_012827720.1">
    <property type="nucleotide sequence ID" value="NC_013440.1"/>
</dbReference>
<dbReference type="Proteomes" id="UP000001880">
    <property type="component" value="Chromosome"/>
</dbReference>
<dbReference type="InterPro" id="IPR051010">
    <property type="entry name" value="BCAA_transport"/>
</dbReference>
<dbReference type="PANTHER" id="PTHR30483:SF6">
    <property type="entry name" value="PERIPLASMIC BINDING PROTEIN OF ABC TRANSPORTER FOR NATURAL AMINO ACIDS"/>
    <property type="match status" value="1"/>
</dbReference>
<gene>
    <name evidence="5" type="ordered locus">Hoch_2578</name>
</gene>
<feature type="signal peptide" evidence="3">
    <location>
        <begin position="1"/>
        <end position="25"/>
    </location>
</feature>
<dbReference type="EMBL" id="CP001804">
    <property type="protein sequence ID" value="ACY15112.1"/>
    <property type="molecule type" value="Genomic_DNA"/>
</dbReference>
<feature type="domain" description="Leucine-binding protein" evidence="4">
    <location>
        <begin position="34"/>
        <end position="378"/>
    </location>
</feature>
<comment type="similarity">
    <text evidence="1">Belongs to the leucine-binding protein family.</text>
</comment>
<keyword evidence="5" id="KW-0675">Receptor</keyword>
<evidence type="ECO:0000256" key="1">
    <source>
        <dbReference type="ARBA" id="ARBA00010062"/>
    </source>
</evidence>
<protein>
    <submittedName>
        <fullName evidence="5">Extracellular ligand-binding receptor</fullName>
    </submittedName>
</protein>
<evidence type="ECO:0000313" key="5">
    <source>
        <dbReference type="EMBL" id="ACY15112.1"/>
    </source>
</evidence>
<organism evidence="5 6">
    <name type="scientific">Haliangium ochraceum (strain DSM 14365 / JCM 11303 / SMP-2)</name>
    <dbReference type="NCBI Taxonomy" id="502025"/>
    <lineage>
        <taxon>Bacteria</taxon>
        <taxon>Pseudomonadati</taxon>
        <taxon>Myxococcota</taxon>
        <taxon>Polyangia</taxon>
        <taxon>Haliangiales</taxon>
        <taxon>Kofleriaceae</taxon>
        <taxon>Haliangium</taxon>
    </lineage>
</organism>